<dbReference type="STRING" id="1121429.SAMN02745133_00982"/>
<dbReference type="InterPro" id="IPR036503">
    <property type="entry name" value="Ald_Fedxn_OxRdtase_N_sf"/>
</dbReference>
<dbReference type="OrthoDB" id="9763894at2"/>
<proteinExistence type="predicted"/>
<name>A0A1M4VT05_9FIRM</name>
<reference evidence="3" key="1">
    <citation type="submission" date="2016-11" db="EMBL/GenBank/DDBJ databases">
        <authorList>
            <person name="Varghese N."/>
            <person name="Submissions S."/>
        </authorList>
    </citation>
    <scope>NUCLEOTIDE SEQUENCE [LARGE SCALE GENOMIC DNA]</scope>
    <source>
        <strain evidence="3">DSM 12395</strain>
    </source>
</reference>
<dbReference type="Gene3D" id="3.60.9.10">
    <property type="entry name" value="Aldehyde ferredoxin oxidoreductase, N-terminal domain"/>
    <property type="match status" value="1"/>
</dbReference>
<protein>
    <submittedName>
        <fullName evidence="2">Aldehyde ferredoxin oxidoreductase, N-terminal domain</fullName>
    </submittedName>
</protein>
<dbReference type="PANTHER" id="PTHR30038:SF9">
    <property type="entry name" value="ALDEHYDE FERREDOXIN OXIDOREDUCTASE"/>
    <property type="match status" value="1"/>
</dbReference>
<dbReference type="InterPro" id="IPR051919">
    <property type="entry name" value="W-dependent_AOR"/>
</dbReference>
<dbReference type="InterPro" id="IPR013985">
    <property type="entry name" value="Ald_Fedxn_OxRdtase_dom3"/>
</dbReference>
<organism evidence="2 3">
    <name type="scientific">Desulforamulus putei DSM 12395</name>
    <dbReference type="NCBI Taxonomy" id="1121429"/>
    <lineage>
        <taxon>Bacteria</taxon>
        <taxon>Bacillati</taxon>
        <taxon>Bacillota</taxon>
        <taxon>Clostridia</taxon>
        <taxon>Eubacteriales</taxon>
        <taxon>Peptococcaceae</taxon>
        <taxon>Desulforamulus</taxon>
    </lineage>
</organism>
<dbReference type="InterPro" id="IPR001203">
    <property type="entry name" value="OxRdtase_Ald_Fedxn_C"/>
</dbReference>
<feature type="domain" description="Aldehyde ferredoxin oxidoreductase C-terminal" evidence="1">
    <location>
        <begin position="52"/>
        <end position="327"/>
    </location>
</feature>
<dbReference type="GO" id="GO:0016625">
    <property type="term" value="F:oxidoreductase activity, acting on the aldehyde or oxo group of donors, iron-sulfur protein as acceptor"/>
    <property type="evidence" value="ECO:0007669"/>
    <property type="project" value="InterPro"/>
</dbReference>
<gene>
    <name evidence="2" type="ORF">SAMN02745133_00982</name>
</gene>
<dbReference type="SUPFAM" id="SSF56228">
    <property type="entry name" value="Aldehyde ferredoxin oxidoreductase, N-terminal domain"/>
    <property type="match status" value="1"/>
</dbReference>
<dbReference type="InterPro" id="IPR036021">
    <property type="entry name" value="Tungsten_al_ferr_oxy-like_C"/>
</dbReference>
<dbReference type="Proteomes" id="UP000184148">
    <property type="component" value="Unassembled WGS sequence"/>
</dbReference>
<keyword evidence="3" id="KW-1185">Reference proteome</keyword>
<accession>A0A1M4VT05</accession>
<dbReference type="AlphaFoldDB" id="A0A1M4VT05"/>
<dbReference type="Pfam" id="PF01314">
    <property type="entry name" value="AFOR_C"/>
    <property type="match status" value="1"/>
</dbReference>
<evidence type="ECO:0000313" key="2">
    <source>
        <dbReference type="EMBL" id="SHE71980.1"/>
    </source>
</evidence>
<dbReference type="SUPFAM" id="SSF48310">
    <property type="entry name" value="Aldehyde ferredoxin oxidoreductase, C-terminal domains"/>
    <property type="match status" value="1"/>
</dbReference>
<dbReference type="GO" id="GO:0009055">
    <property type="term" value="F:electron transfer activity"/>
    <property type="evidence" value="ECO:0007669"/>
    <property type="project" value="InterPro"/>
</dbReference>
<dbReference type="Gene3D" id="1.10.599.10">
    <property type="entry name" value="Aldehyde Ferredoxin Oxidoreductase Protein, subunit A, domain 3"/>
    <property type="match status" value="1"/>
</dbReference>
<evidence type="ECO:0000259" key="1">
    <source>
        <dbReference type="Pfam" id="PF01314"/>
    </source>
</evidence>
<evidence type="ECO:0000313" key="3">
    <source>
        <dbReference type="Proteomes" id="UP000184148"/>
    </source>
</evidence>
<sequence length="328" mass="35495">MEISDRGVAFKEAAHIWGRDTFQTEDTLLKEVNEPGAQAVVIGPAGEKQVRFACLGGLCCITDMDEIIYLNDLCDRLGIDTITAGNLVALAMDAAARGKADLSVSYGDASGAARLLKEMALREGAGAALSDGIVPAAAKLGMAQEAVHVKGMEPAGYDPRILKGVGLGYATSARGACHMSAWPVAEEAYGDRDAFTIESKAEFVIGLQHYNALKFSLILCDFWALSFDRMAELLSFATGEQVTASQLEKAGEAIFNMARLFNLREGFSKQEDTLPRRIFNDCLPSGVSEGKRLSEEKFKKMLYQYYQLRDWDNNGVPTAAKLAELGLA</sequence>
<dbReference type="EMBL" id="FQUY01000005">
    <property type="protein sequence ID" value="SHE71980.1"/>
    <property type="molecule type" value="Genomic_DNA"/>
</dbReference>
<dbReference type="PANTHER" id="PTHR30038">
    <property type="entry name" value="ALDEHYDE FERREDOXIN OXIDOREDUCTASE"/>
    <property type="match status" value="1"/>
</dbReference>
<dbReference type="GO" id="GO:0051536">
    <property type="term" value="F:iron-sulfur cluster binding"/>
    <property type="evidence" value="ECO:0007669"/>
    <property type="project" value="InterPro"/>
</dbReference>